<evidence type="ECO:0000256" key="15">
    <source>
        <dbReference type="ARBA" id="ARBA00081589"/>
    </source>
</evidence>
<evidence type="ECO:0000256" key="14">
    <source>
        <dbReference type="ARBA" id="ARBA00077776"/>
    </source>
</evidence>
<evidence type="ECO:0000256" key="4">
    <source>
        <dbReference type="ARBA" id="ARBA00022490"/>
    </source>
</evidence>
<evidence type="ECO:0000256" key="2">
    <source>
        <dbReference type="ARBA" id="ARBA00004496"/>
    </source>
</evidence>
<evidence type="ECO:0000313" key="18">
    <source>
        <dbReference type="Proteomes" id="UP000078200"/>
    </source>
</evidence>
<evidence type="ECO:0000256" key="13">
    <source>
        <dbReference type="ARBA" id="ARBA00071634"/>
    </source>
</evidence>
<keyword evidence="9" id="KW-0832">Ubl conjugation</keyword>
<evidence type="ECO:0000313" key="17">
    <source>
        <dbReference type="EnsemblMetazoa" id="GAUT048979-PA"/>
    </source>
</evidence>
<dbReference type="Pfam" id="PF12937">
    <property type="entry name" value="F-box-like"/>
    <property type="match status" value="1"/>
</dbReference>
<comment type="function">
    <text evidence="12">Substrate recognition component of a SCF (SKP1-CUL1-F-box protein) E3 ubiquitin-protein ligase complex which mediates the ubiquitination and subsequent proteasomal degradation of target proteins involved in cell cycle progression, signal transduction and transcription. Specifically recognizes phosphorylated CDKN1B/p27kip and is involved in regulation of G1/S transition. Degradation of CDKN1B/p27kip also requires CKS1. Recognizes target proteins ORC1, CDT1, RBL2, KMT2A/MLL1, CDK9, RAG2, NBN, FOXO1, UBP43, YTHDF2, and probably MYC, TOB1 and TAL1. Degradation of TAL1 also requires STUB1. Recognizes CDKN1A in association with CCNE1 or CCNE2 and CDK2. Promotes ubiquitination and destruction of CDH1 in a CK1-dependent manner, thereby regulating cell migration. Following phosphorylation in response to DNA damage, mediates 'Lys-63'-linked ubiquitination of NBN, promoting ATM recruitment to DNA damage sites and DNA repair via homologous recombination.</text>
</comment>
<dbReference type="EnsemblMetazoa" id="GAUT048979-RA">
    <property type="protein sequence ID" value="GAUT048979-PA"/>
    <property type="gene ID" value="GAUT048979"/>
</dbReference>
<evidence type="ECO:0000256" key="8">
    <source>
        <dbReference type="ARBA" id="ARBA00022786"/>
    </source>
</evidence>
<dbReference type="SUPFAM" id="SSF81383">
    <property type="entry name" value="F-box domain"/>
    <property type="match status" value="1"/>
</dbReference>
<dbReference type="InterPro" id="IPR036047">
    <property type="entry name" value="F-box-like_dom_sf"/>
</dbReference>
<dbReference type="Proteomes" id="UP000078200">
    <property type="component" value="Unassembled WGS sequence"/>
</dbReference>
<dbReference type="GO" id="GO:0005737">
    <property type="term" value="C:cytoplasm"/>
    <property type="evidence" value="ECO:0007669"/>
    <property type="project" value="UniProtKB-SubCell"/>
</dbReference>
<keyword evidence="5" id="KW-0597">Phosphoprotein</keyword>
<sequence length="387" mass="44037">MLPSTSRQAALMKQHQQLQKQQEQQHLSPMHQSAIIPSKNFFLFRNHEMRETNLSGKDNFNTLSDEIILQIFKWLPKKTLLRCGYVSQRFNRCASDESLWSRLDLGGRSLKPGALENILKRGVVILRLAQAEINHPIFDVNFLENESDFEAKLQYLDLSMATITKLSLKILLSRCRQLKKLSLEHVVLNDDICNEIAKNEDLEALNLAMCSGIEAWSVRKMLESLKQLSSLNISWTNLSVDAVTSLVTNITPNILRLNMAGCRKTMFDSHLESLHKRCPELLELDLSDCTGLTGNAINIICKFNALEYLSLSRCYSIPAAAYVELRNMSTLIYLDIFGMLTESTLAMLEQTFTKIGINKFIHSSVARPTVGTRRTSIWGLRTRDFHA</sequence>
<dbReference type="PROSITE" id="PS50181">
    <property type="entry name" value="FBOX"/>
    <property type="match status" value="1"/>
</dbReference>
<protein>
    <recommendedName>
        <fullName evidence="13">S-phase kinase-associated protein 2</fullName>
    </recommendedName>
    <alternativeName>
        <fullName evidence="15">Cyclin-A/CDK2-associated protein p45</fullName>
    </alternativeName>
    <alternativeName>
        <fullName evidence="14">F-box protein Skp2</fullName>
    </alternativeName>
</protein>
<dbReference type="GO" id="GO:0019005">
    <property type="term" value="C:SCF ubiquitin ligase complex"/>
    <property type="evidence" value="ECO:0007669"/>
    <property type="project" value="TreeGrafter"/>
</dbReference>
<dbReference type="GO" id="GO:0031146">
    <property type="term" value="P:SCF-dependent proteasomal ubiquitin-dependent protein catabolic process"/>
    <property type="evidence" value="ECO:0007669"/>
    <property type="project" value="TreeGrafter"/>
</dbReference>
<keyword evidence="18" id="KW-1185">Reference proteome</keyword>
<keyword evidence="8" id="KW-0833">Ubl conjugation pathway</keyword>
<dbReference type="InterPro" id="IPR032675">
    <property type="entry name" value="LRR_dom_sf"/>
</dbReference>
<dbReference type="SMART" id="SM00367">
    <property type="entry name" value="LRR_CC"/>
    <property type="match status" value="4"/>
</dbReference>
<evidence type="ECO:0000256" key="6">
    <source>
        <dbReference type="ARBA" id="ARBA00022614"/>
    </source>
</evidence>
<dbReference type="GO" id="GO:0140767">
    <property type="term" value="F:enzyme-substrate adaptor activity"/>
    <property type="evidence" value="ECO:0007669"/>
    <property type="project" value="UniProtKB-ARBA"/>
</dbReference>
<dbReference type="GO" id="GO:0000209">
    <property type="term" value="P:protein polyubiquitination"/>
    <property type="evidence" value="ECO:0007669"/>
    <property type="project" value="UniProtKB-ARBA"/>
</dbReference>
<dbReference type="InterPro" id="IPR001810">
    <property type="entry name" value="F-box_dom"/>
</dbReference>
<dbReference type="FunFam" id="3.80.10.10:FF:000105">
    <property type="entry name" value="S-phase kinase-associated protein 2"/>
    <property type="match status" value="1"/>
</dbReference>
<evidence type="ECO:0000256" key="7">
    <source>
        <dbReference type="ARBA" id="ARBA00022737"/>
    </source>
</evidence>
<accession>A0A1A9VVG7</accession>
<name>A0A1A9VVG7_GLOAU</name>
<dbReference type="VEuPathDB" id="VectorBase:GAUT048979"/>
<evidence type="ECO:0000256" key="1">
    <source>
        <dbReference type="ARBA" id="ARBA00004123"/>
    </source>
</evidence>
<dbReference type="Gene3D" id="3.80.10.10">
    <property type="entry name" value="Ribonuclease Inhibitor"/>
    <property type="match status" value="1"/>
</dbReference>
<dbReference type="GO" id="GO:0000082">
    <property type="term" value="P:G1/S transition of mitotic cell cycle"/>
    <property type="evidence" value="ECO:0007669"/>
    <property type="project" value="UniProtKB-ARBA"/>
</dbReference>
<feature type="domain" description="F-box" evidence="16">
    <location>
        <begin position="57"/>
        <end position="103"/>
    </location>
</feature>
<keyword evidence="7" id="KW-0677">Repeat</keyword>
<comment type="subcellular location">
    <subcellularLocation>
        <location evidence="2">Cytoplasm</location>
    </subcellularLocation>
    <subcellularLocation>
        <location evidence="1">Nucleus</location>
    </subcellularLocation>
</comment>
<dbReference type="GO" id="GO:0005634">
    <property type="term" value="C:nucleus"/>
    <property type="evidence" value="ECO:0007669"/>
    <property type="project" value="UniProtKB-SubCell"/>
</dbReference>
<dbReference type="SMART" id="SM00256">
    <property type="entry name" value="FBOX"/>
    <property type="match status" value="1"/>
</dbReference>
<evidence type="ECO:0000256" key="3">
    <source>
        <dbReference type="ARBA" id="ARBA00004906"/>
    </source>
</evidence>
<dbReference type="PANTHER" id="PTHR13318:SF95">
    <property type="entry name" value="F-BOX PROTEIN YLR352W"/>
    <property type="match status" value="1"/>
</dbReference>
<keyword evidence="6" id="KW-0433">Leucine-rich repeat</keyword>
<dbReference type="InterPro" id="IPR006553">
    <property type="entry name" value="Leu-rich_rpt_Cys-con_subtyp"/>
</dbReference>
<keyword evidence="4" id="KW-0963">Cytoplasm</keyword>
<dbReference type="AlphaFoldDB" id="A0A1A9VVG7"/>
<evidence type="ECO:0000259" key="16">
    <source>
        <dbReference type="PROSITE" id="PS50181"/>
    </source>
</evidence>
<dbReference type="PANTHER" id="PTHR13318">
    <property type="entry name" value="PARTNER OF PAIRED, ISOFORM B-RELATED"/>
    <property type="match status" value="1"/>
</dbReference>
<evidence type="ECO:0000256" key="5">
    <source>
        <dbReference type="ARBA" id="ARBA00022553"/>
    </source>
</evidence>
<evidence type="ECO:0000256" key="12">
    <source>
        <dbReference type="ARBA" id="ARBA00056227"/>
    </source>
</evidence>
<dbReference type="STRING" id="7395.A0A1A9VVG7"/>
<keyword evidence="11" id="KW-0539">Nucleus</keyword>
<dbReference type="GO" id="GO:1905168">
    <property type="term" value="P:positive regulation of double-strand break repair via homologous recombination"/>
    <property type="evidence" value="ECO:0007669"/>
    <property type="project" value="UniProtKB-ARBA"/>
</dbReference>
<proteinExistence type="predicted"/>
<evidence type="ECO:0000256" key="10">
    <source>
        <dbReference type="ARBA" id="ARBA00022990"/>
    </source>
</evidence>
<reference evidence="17" key="1">
    <citation type="submission" date="2020-05" db="UniProtKB">
        <authorList>
            <consortium name="EnsemblMetazoa"/>
        </authorList>
    </citation>
    <scope>IDENTIFICATION</scope>
    <source>
        <strain evidence="17">TTRI</strain>
    </source>
</reference>
<evidence type="ECO:0000256" key="11">
    <source>
        <dbReference type="ARBA" id="ARBA00023242"/>
    </source>
</evidence>
<dbReference type="SUPFAM" id="SSF52047">
    <property type="entry name" value="RNI-like"/>
    <property type="match status" value="1"/>
</dbReference>
<organism evidence="17 18">
    <name type="scientific">Glossina austeni</name>
    <name type="common">Savannah tsetse fly</name>
    <dbReference type="NCBI Taxonomy" id="7395"/>
    <lineage>
        <taxon>Eukaryota</taxon>
        <taxon>Metazoa</taxon>
        <taxon>Ecdysozoa</taxon>
        <taxon>Arthropoda</taxon>
        <taxon>Hexapoda</taxon>
        <taxon>Insecta</taxon>
        <taxon>Pterygota</taxon>
        <taxon>Neoptera</taxon>
        <taxon>Endopterygota</taxon>
        <taxon>Diptera</taxon>
        <taxon>Brachycera</taxon>
        <taxon>Muscomorpha</taxon>
        <taxon>Hippoboscoidea</taxon>
        <taxon>Glossinidae</taxon>
        <taxon>Glossina</taxon>
    </lineage>
</organism>
<keyword evidence="10" id="KW-0007">Acetylation</keyword>
<comment type="pathway">
    <text evidence="3">Protein modification; protein ubiquitination.</text>
</comment>
<evidence type="ECO:0000256" key="9">
    <source>
        <dbReference type="ARBA" id="ARBA00022843"/>
    </source>
</evidence>